<organism evidence="1 2">
    <name type="scientific">Nostocoides vanveenii</name>
    <dbReference type="NCBI Taxonomy" id="330835"/>
    <lineage>
        <taxon>Bacteria</taxon>
        <taxon>Bacillati</taxon>
        <taxon>Actinomycetota</taxon>
        <taxon>Actinomycetes</taxon>
        <taxon>Micrococcales</taxon>
        <taxon>Intrasporangiaceae</taxon>
        <taxon>Nostocoides</taxon>
    </lineage>
</organism>
<gene>
    <name evidence="1" type="ORF">GCM10009810_24800</name>
</gene>
<proteinExistence type="predicted"/>
<dbReference type="RefSeq" id="WP_344066798.1">
    <property type="nucleotide sequence ID" value="NZ_BAAAPN010000056.1"/>
</dbReference>
<dbReference type="Proteomes" id="UP001501475">
    <property type="component" value="Unassembled WGS sequence"/>
</dbReference>
<comment type="caution">
    <text evidence="1">The sequence shown here is derived from an EMBL/GenBank/DDBJ whole genome shotgun (WGS) entry which is preliminary data.</text>
</comment>
<evidence type="ECO:0008006" key="3">
    <source>
        <dbReference type="Google" id="ProtNLM"/>
    </source>
</evidence>
<reference evidence="2" key="1">
    <citation type="journal article" date="2019" name="Int. J. Syst. Evol. Microbiol.">
        <title>The Global Catalogue of Microorganisms (GCM) 10K type strain sequencing project: providing services to taxonomists for standard genome sequencing and annotation.</title>
        <authorList>
            <consortium name="The Broad Institute Genomics Platform"/>
            <consortium name="The Broad Institute Genome Sequencing Center for Infectious Disease"/>
            <person name="Wu L."/>
            <person name="Ma J."/>
        </authorList>
    </citation>
    <scope>NUCLEOTIDE SEQUENCE [LARGE SCALE GENOMIC DNA]</scope>
    <source>
        <strain evidence="2">JCM 15591</strain>
    </source>
</reference>
<evidence type="ECO:0000313" key="2">
    <source>
        <dbReference type="Proteomes" id="UP001501475"/>
    </source>
</evidence>
<sequence>MHPVRLPPTDWAAREVAHLARVEELVAGHEARRRGAVEHPVEDFLFVYYSNPPGKLRRWHPGPGIVLEDAGRMPRASWRHYVTDCCGGVALDVDHFAAERGSTVAFVRSLLAATVGRAPHTGCFGLHEWAMVYRSQEVRHTAYRLRLSPAETDEVVDVHQIRCTHYDAFRFFTPAASPRNALQPNRDSQVQLEQPGCLHAGMDVYKWCFKLAPLVPGELTLDAFDLARGLRTLDMRASPYDLRDLGYEPIPIETAAGKAAYVSAQRAFAERSNALRLRLLDVLDTIARPAVR</sequence>
<protein>
    <recommendedName>
        <fullName evidence="3">3-methyladenine DNA glycosylase</fullName>
    </recommendedName>
</protein>
<name>A0ABP4X0K5_9MICO</name>
<dbReference type="EMBL" id="BAAAPN010000056">
    <property type="protein sequence ID" value="GAA1764870.1"/>
    <property type="molecule type" value="Genomic_DNA"/>
</dbReference>
<accession>A0ABP4X0K5</accession>
<evidence type="ECO:0000313" key="1">
    <source>
        <dbReference type="EMBL" id="GAA1764870.1"/>
    </source>
</evidence>
<keyword evidence="2" id="KW-1185">Reference proteome</keyword>